<keyword evidence="3" id="KW-0547">Nucleotide-binding</keyword>
<gene>
    <name evidence="7" type="ORF">QRT05_03450</name>
</gene>
<accession>A0ABT7S5P9</accession>
<feature type="region of interest" description="Disordered" evidence="5">
    <location>
        <begin position="279"/>
        <end position="298"/>
    </location>
</feature>
<dbReference type="InterPro" id="IPR027417">
    <property type="entry name" value="P-loop_NTPase"/>
</dbReference>
<name>A0ABT7S5P9_9CELL</name>
<dbReference type="InterPro" id="IPR013563">
    <property type="entry name" value="Oligopep_ABC_C"/>
</dbReference>
<organism evidence="7 8">
    <name type="scientific">Cellulomonas edaphi</name>
    <dbReference type="NCBI Taxonomy" id="3053468"/>
    <lineage>
        <taxon>Bacteria</taxon>
        <taxon>Bacillati</taxon>
        <taxon>Actinomycetota</taxon>
        <taxon>Actinomycetes</taxon>
        <taxon>Micrococcales</taxon>
        <taxon>Cellulomonadaceae</taxon>
        <taxon>Cellulomonas</taxon>
    </lineage>
</organism>
<dbReference type="PROSITE" id="PS50893">
    <property type="entry name" value="ABC_TRANSPORTER_2"/>
    <property type="match status" value="1"/>
</dbReference>
<evidence type="ECO:0000313" key="8">
    <source>
        <dbReference type="Proteomes" id="UP001321453"/>
    </source>
</evidence>
<dbReference type="SMART" id="SM00382">
    <property type="entry name" value="AAA"/>
    <property type="match status" value="1"/>
</dbReference>
<comment type="caution">
    <text evidence="7">The sequence shown here is derived from an EMBL/GenBank/DDBJ whole genome shotgun (WGS) entry which is preliminary data.</text>
</comment>
<dbReference type="NCBIfam" id="TIGR01727">
    <property type="entry name" value="oligo_HPY"/>
    <property type="match status" value="1"/>
</dbReference>
<protein>
    <submittedName>
        <fullName evidence="7">ABC transporter ATP-binding protein</fullName>
    </submittedName>
</protein>
<feature type="domain" description="ABC transporter" evidence="6">
    <location>
        <begin position="25"/>
        <end position="275"/>
    </location>
</feature>
<sequence>MSAQPTGLPPASRLGKAPSDEVPVLAAVDLRKHFPVRGFRSKQVVHAVDDVNLELHRGRVVALVGESGSGKSTIARLLAQLMPVTGGQLLLHGEDATAGNRRAFRRYVRRVQMIFQDPFGSLNPIHTVRYTLTRSVKIHQGRLRGEELETALSTLLQRVQLTPPERYIDKFPHELSGGQRQRVAIARALAADPEVLLADEPISMLDVSIRLGILNLLRDLRDRLQIAILYITHDIASARYFADTTMVMYAGRVVETGDSESVTQDPKHPYTQLLVRSAPDPDDLDARARGARGEAPSLVRPPSGCRFNPRCPFATDVCRAEVPPLLPVGEGREAACWGYADRPDRPVLGSVLDAFGERPPVDISLLPVTGGADTEEEGR</sequence>
<dbReference type="PANTHER" id="PTHR43776:SF7">
    <property type="entry name" value="D,D-DIPEPTIDE TRANSPORT ATP-BINDING PROTEIN DDPF-RELATED"/>
    <property type="match status" value="1"/>
</dbReference>
<keyword evidence="4 7" id="KW-0067">ATP-binding</keyword>
<dbReference type="PROSITE" id="PS00211">
    <property type="entry name" value="ABC_TRANSPORTER_1"/>
    <property type="match status" value="1"/>
</dbReference>
<evidence type="ECO:0000259" key="6">
    <source>
        <dbReference type="PROSITE" id="PS50893"/>
    </source>
</evidence>
<dbReference type="InterPro" id="IPR017871">
    <property type="entry name" value="ABC_transporter-like_CS"/>
</dbReference>
<dbReference type="EMBL" id="JAUCGR010000001">
    <property type="protein sequence ID" value="MDM7830377.1"/>
    <property type="molecule type" value="Genomic_DNA"/>
</dbReference>
<dbReference type="PANTHER" id="PTHR43776">
    <property type="entry name" value="TRANSPORT ATP-BINDING PROTEIN"/>
    <property type="match status" value="1"/>
</dbReference>
<dbReference type="Gene3D" id="3.40.50.300">
    <property type="entry name" value="P-loop containing nucleotide triphosphate hydrolases"/>
    <property type="match status" value="1"/>
</dbReference>
<evidence type="ECO:0000256" key="4">
    <source>
        <dbReference type="ARBA" id="ARBA00022840"/>
    </source>
</evidence>
<dbReference type="Pfam" id="PF00005">
    <property type="entry name" value="ABC_tran"/>
    <property type="match status" value="1"/>
</dbReference>
<dbReference type="InterPro" id="IPR003593">
    <property type="entry name" value="AAA+_ATPase"/>
</dbReference>
<dbReference type="CDD" id="cd03257">
    <property type="entry name" value="ABC_NikE_OppD_transporters"/>
    <property type="match status" value="1"/>
</dbReference>
<dbReference type="SUPFAM" id="SSF52540">
    <property type="entry name" value="P-loop containing nucleoside triphosphate hydrolases"/>
    <property type="match status" value="1"/>
</dbReference>
<dbReference type="GO" id="GO:0005524">
    <property type="term" value="F:ATP binding"/>
    <property type="evidence" value="ECO:0007669"/>
    <property type="project" value="UniProtKB-KW"/>
</dbReference>
<evidence type="ECO:0000256" key="2">
    <source>
        <dbReference type="ARBA" id="ARBA00022448"/>
    </source>
</evidence>
<keyword evidence="2" id="KW-0813">Transport</keyword>
<dbReference type="InterPro" id="IPR050319">
    <property type="entry name" value="ABC_transp_ATP-bind"/>
</dbReference>
<dbReference type="InterPro" id="IPR003439">
    <property type="entry name" value="ABC_transporter-like_ATP-bd"/>
</dbReference>
<comment type="similarity">
    <text evidence="1">Belongs to the ABC transporter superfamily.</text>
</comment>
<dbReference type="Pfam" id="PF08352">
    <property type="entry name" value="oligo_HPY"/>
    <property type="match status" value="1"/>
</dbReference>
<evidence type="ECO:0000256" key="5">
    <source>
        <dbReference type="SAM" id="MobiDB-lite"/>
    </source>
</evidence>
<evidence type="ECO:0000313" key="7">
    <source>
        <dbReference type="EMBL" id="MDM7830377.1"/>
    </source>
</evidence>
<evidence type="ECO:0000256" key="1">
    <source>
        <dbReference type="ARBA" id="ARBA00005417"/>
    </source>
</evidence>
<keyword evidence="8" id="KW-1185">Reference proteome</keyword>
<dbReference type="Proteomes" id="UP001321453">
    <property type="component" value="Unassembled WGS sequence"/>
</dbReference>
<reference evidence="7 8" key="1">
    <citation type="submission" date="2023-06" db="EMBL/GenBank/DDBJ databases">
        <title>Cellulomonas sp. MW9 Whole genome sequence.</title>
        <authorList>
            <person name="Park S."/>
        </authorList>
    </citation>
    <scope>NUCLEOTIDE SEQUENCE [LARGE SCALE GENOMIC DNA]</scope>
    <source>
        <strain evidence="7 8">MW9</strain>
    </source>
</reference>
<dbReference type="RefSeq" id="WP_289445289.1">
    <property type="nucleotide sequence ID" value="NZ_JAUCGR010000001.1"/>
</dbReference>
<proteinExistence type="inferred from homology"/>
<evidence type="ECO:0000256" key="3">
    <source>
        <dbReference type="ARBA" id="ARBA00022741"/>
    </source>
</evidence>